<dbReference type="STRING" id="2017.SAMN05444320_102602"/>
<dbReference type="GO" id="GO:0016810">
    <property type="term" value="F:hydrolase activity, acting on carbon-nitrogen (but not peptide) bonds"/>
    <property type="evidence" value="ECO:0007669"/>
    <property type="project" value="InterPro"/>
</dbReference>
<evidence type="ECO:0000256" key="2">
    <source>
        <dbReference type="ARBA" id="ARBA00022676"/>
    </source>
</evidence>
<accession>A0A1M4Z4T4</accession>
<evidence type="ECO:0000256" key="3">
    <source>
        <dbReference type="ARBA" id="ARBA00022679"/>
    </source>
</evidence>
<feature type="transmembrane region" description="Helical" evidence="5">
    <location>
        <begin position="319"/>
        <end position="342"/>
    </location>
</feature>
<dbReference type="GO" id="GO:0005975">
    <property type="term" value="P:carbohydrate metabolic process"/>
    <property type="evidence" value="ECO:0007669"/>
    <property type="project" value="InterPro"/>
</dbReference>
<evidence type="ECO:0000256" key="1">
    <source>
        <dbReference type="ARBA" id="ARBA00006739"/>
    </source>
</evidence>
<reference evidence="7 8" key="1">
    <citation type="submission" date="2016-11" db="EMBL/GenBank/DDBJ databases">
        <authorList>
            <person name="Jaros S."/>
            <person name="Januszkiewicz K."/>
            <person name="Wedrychowicz H."/>
        </authorList>
    </citation>
    <scope>NUCLEOTIDE SEQUENCE [LARGE SCALE GENOMIC DNA]</scope>
    <source>
        <strain evidence="7 8">DSM 44523</strain>
    </source>
</reference>
<feature type="region of interest" description="Disordered" evidence="4">
    <location>
        <begin position="59"/>
        <end position="91"/>
    </location>
</feature>
<feature type="domain" description="NodB homology" evidence="6">
    <location>
        <begin position="93"/>
        <end position="280"/>
    </location>
</feature>
<dbReference type="PANTHER" id="PTHR43630">
    <property type="entry name" value="POLY-BETA-1,6-N-ACETYL-D-GLUCOSAMINE SYNTHASE"/>
    <property type="match status" value="1"/>
</dbReference>
<keyword evidence="5" id="KW-1133">Transmembrane helix</keyword>
<dbReference type="PANTHER" id="PTHR43630:SF1">
    <property type="entry name" value="POLY-BETA-1,6-N-ACETYL-D-GLUCOSAMINE SYNTHASE"/>
    <property type="match status" value="1"/>
</dbReference>
<dbReference type="InterPro" id="IPR002509">
    <property type="entry name" value="NODB_dom"/>
</dbReference>
<evidence type="ECO:0000256" key="4">
    <source>
        <dbReference type="SAM" id="MobiDB-lite"/>
    </source>
</evidence>
<dbReference type="Gene3D" id="3.90.550.10">
    <property type="entry name" value="Spore Coat Polysaccharide Biosynthesis Protein SpsA, Chain A"/>
    <property type="match status" value="1"/>
</dbReference>
<dbReference type="Pfam" id="PF01522">
    <property type="entry name" value="Polysacc_deac_1"/>
    <property type="match status" value="1"/>
</dbReference>
<keyword evidence="2" id="KW-0328">Glycosyltransferase</keyword>
<name>A0A1M4Z4T4_STRHI</name>
<dbReference type="EMBL" id="FQVN01000002">
    <property type="protein sequence ID" value="SHF13069.1"/>
    <property type="molecule type" value="Genomic_DNA"/>
</dbReference>
<evidence type="ECO:0000313" key="8">
    <source>
        <dbReference type="Proteomes" id="UP000184501"/>
    </source>
</evidence>
<keyword evidence="3 7" id="KW-0808">Transferase</keyword>
<dbReference type="Gene3D" id="3.20.20.370">
    <property type="entry name" value="Glycoside hydrolase/deacetylase"/>
    <property type="match status" value="1"/>
</dbReference>
<dbReference type="CDD" id="cd06423">
    <property type="entry name" value="CESA_like"/>
    <property type="match status" value="1"/>
</dbReference>
<evidence type="ECO:0000313" key="7">
    <source>
        <dbReference type="EMBL" id="SHF13069.1"/>
    </source>
</evidence>
<dbReference type="SUPFAM" id="SSF88713">
    <property type="entry name" value="Glycoside hydrolase/deacetylase"/>
    <property type="match status" value="1"/>
</dbReference>
<dbReference type="InterPro" id="IPR011330">
    <property type="entry name" value="Glyco_hydro/deAcase_b/a-brl"/>
</dbReference>
<feature type="transmembrane region" description="Helical" evidence="5">
    <location>
        <begin position="610"/>
        <end position="635"/>
    </location>
</feature>
<dbReference type="GO" id="GO:0016757">
    <property type="term" value="F:glycosyltransferase activity"/>
    <property type="evidence" value="ECO:0007669"/>
    <property type="project" value="UniProtKB-KW"/>
</dbReference>
<feature type="transmembrane region" description="Helical" evidence="5">
    <location>
        <begin position="641"/>
        <end position="661"/>
    </location>
</feature>
<evidence type="ECO:0000259" key="6">
    <source>
        <dbReference type="PROSITE" id="PS51677"/>
    </source>
</evidence>
<dbReference type="InterPro" id="IPR029044">
    <property type="entry name" value="Nucleotide-diphossugar_trans"/>
</dbReference>
<dbReference type="AlphaFoldDB" id="A0A1M4Z4T4"/>
<dbReference type="SUPFAM" id="SSF53448">
    <property type="entry name" value="Nucleotide-diphospho-sugar transferases"/>
    <property type="match status" value="1"/>
</dbReference>
<dbReference type="RefSeq" id="WP_073480811.1">
    <property type="nucleotide sequence ID" value="NZ_FQVN01000002.1"/>
</dbReference>
<proteinExistence type="inferred from homology"/>
<gene>
    <name evidence="7" type="ORF">SAMN05444320_102602</name>
</gene>
<keyword evidence="5" id="KW-0472">Membrane</keyword>
<comment type="similarity">
    <text evidence="1">Belongs to the glycosyltransferase 2 family.</text>
</comment>
<evidence type="ECO:0000256" key="5">
    <source>
        <dbReference type="SAM" id="Phobius"/>
    </source>
</evidence>
<dbReference type="PROSITE" id="PS51677">
    <property type="entry name" value="NODB"/>
    <property type="match status" value="1"/>
</dbReference>
<sequence length="732" mass="79856">MSRRRRPDKAAPPRPIPRRLVVPRRPGWFVAAIGLLFLACLLVGNGLVHSEVGVDAHRQPLGGHDQVPRSVLEGGPIIDGRRDPVRSFTPPPRTVALTFDDGPDPEWTPRVLAVLRRHGVPGTFMMVGALATRHPGLVREVRDSGSELGVHTFTHPDLRTSSDARLREELSTSQLALAGAAGVTTYLMRPPYASGPSSLDDLGMRTVRAAGALGFVTVLSDVDSRDWATQDADAIVRHATPPRDQGAVVLMHDAGGDRAQTVVALDRLIPDLKARGYRFTTVSDALGLPSANPPARPSDRIRGLVVVAAVGVATSLVRVLAWLLLATGALVIIRLLLMIVLAHRHHRRRRLPGWRWGPPVTRPVSVVVPAYNERENIAEVVRSLVGGDHPAQVVVVDDGSTDGTGEIVEGLGLPGVTVVRQPNQGKPAALNTGIAHARHDIVVLVDGDTIVERSTLRLLAQPFADPTVGAVSGNAKVANQRGLIGRWQCIEYVMGFNIDRRVYDVLGCMPTVPGAVGAFRREALEQVGGVSADTLAEDTDLTIAVGRRGWRVVYEDGARAWTEAPTTWSQLWRQRYRWSYGTMQSIWKHRRAVLEAGPSGRFGRIGLPHLAVFQVLLPLLAPLVDVFLVYGLLFLRPWQTVLGWSGVLLVQTVGGVFAFRLDRERLRLLWLLPLQQIVYRQLMYAVLLQSITTALAGVRMRWQKLDRQGVLATAELPDAAPRSPRTGKTDTS</sequence>
<organism evidence="7 8">
    <name type="scientific">Streptoalloteichus hindustanus</name>
    <dbReference type="NCBI Taxonomy" id="2017"/>
    <lineage>
        <taxon>Bacteria</taxon>
        <taxon>Bacillati</taxon>
        <taxon>Actinomycetota</taxon>
        <taxon>Actinomycetes</taxon>
        <taxon>Pseudonocardiales</taxon>
        <taxon>Pseudonocardiaceae</taxon>
        <taxon>Streptoalloteichus</taxon>
    </lineage>
</organism>
<dbReference type="Pfam" id="PF13641">
    <property type="entry name" value="Glyco_tranf_2_3"/>
    <property type="match status" value="1"/>
</dbReference>
<dbReference type="OrthoDB" id="9763050at2"/>
<protein>
    <submittedName>
        <fullName evidence="7">Glycosyltransferase, catalytic subunit of cellulose synthase and poly-beta-1,6-N-acetylglucosamine synthase</fullName>
    </submittedName>
</protein>
<keyword evidence="8" id="KW-1185">Reference proteome</keyword>
<keyword evidence="5" id="KW-0812">Transmembrane</keyword>
<dbReference type="Proteomes" id="UP000184501">
    <property type="component" value="Unassembled WGS sequence"/>
</dbReference>